<comment type="caution">
    <text evidence="2">The sequence shown here is derived from an EMBL/GenBank/DDBJ whole genome shotgun (WGS) entry which is preliminary data.</text>
</comment>
<evidence type="ECO:0000313" key="5">
    <source>
        <dbReference type="Proteomes" id="UP000285712"/>
    </source>
</evidence>
<reference evidence="4 5" key="1">
    <citation type="submission" date="2018-08" db="EMBL/GenBank/DDBJ databases">
        <title>Aphanomyces genome sequencing and annotation.</title>
        <authorList>
            <person name="Minardi D."/>
            <person name="Oidtmann B."/>
            <person name="Van Der Giezen M."/>
            <person name="Studholme D.J."/>
        </authorList>
    </citation>
    <scope>NUCLEOTIDE SEQUENCE [LARGE SCALE GENOMIC DNA]</scope>
    <source>
        <strain evidence="3 4">Da</strain>
        <strain evidence="2 5">Sv</strain>
    </source>
</reference>
<protein>
    <recommendedName>
        <fullName evidence="7">DDE Tnp4 domain-containing protein</fullName>
    </recommendedName>
</protein>
<gene>
    <name evidence="1" type="ORF">AaE_016279</name>
    <name evidence="2" type="ORF">DYB35_014078</name>
    <name evidence="3" type="ORF">DYB37_012619</name>
</gene>
<evidence type="ECO:0000313" key="3">
    <source>
        <dbReference type="EMBL" id="RHZ14764.1"/>
    </source>
</evidence>
<evidence type="ECO:0000313" key="6">
    <source>
        <dbReference type="Proteomes" id="UP000469452"/>
    </source>
</evidence>
<dbReference type="Proteomes" id="UP000285430">
    <property type="component" value="Unassembled WGS sequence"/>
</dbReference>
<evidence type="ECO:0000313" key="4">
    <source>
        <dbReference type="Proteomes" id="UP000285430"/>
    </source>
</evidence>
<dbReference type="EMBL" id="QUTH01004249">
    <property type="protein sequence ID" value="RHZ14764.1"/>
    <property type="molecule type" value="Genomic_DNA"/>
</dbReference>
<dbReference type="Proteomes" id="UP000285712">
    <property type="component" value="Unassembled WGS sequence"/>
</dbReference>
<accession>A0A3R6XKQ1</accession>
<dbReference type="Proteomes" id="UP000469452">
    <property type="component" value="Unassembled WGS sequence"/>
</dbReference>
<dbReference type="AlphaFoldDB" id="A0A3R6XKQ1"/>
<reference evidence="1 6" key="2">
    <citation type="submission" date="2019-06" db="EMBL/GenBank/DDBJ databases">
        <title>Genomics analysis of Aphanomyces spp. identifies a new class of oomycete effector associated with host adaptation.</title>
        <authorList>
            <person name="Gaulin E."/>
        </authorList>
    </citation>
    <scope>NUCLEOTIDE SEQUENCE [LARGE SCALE GENOMIC DNA]</scope>
    <source>
        <strain evidence="1 6">E</strain>
    </source>
</reference>
<evidence type="ECO:0000313" key="1">
    <source>
        <dbReference type="EMBL" id="KAF0701867.1"/>
    </source>
</evidence>
<dbReference type="EMBL" id="QUTG01005885">
    <property type="protein sequence ID" value="RHY84852.1"/>
    <property type="molecule type" value="Genomic_DNA"/>
</dbReference>
<proteinExistence type="predicted"/>
<evidence type="ECO:0008006" key="7">
    <source>
        <dbReference type="Google" id="ProtNLM"/>
    </source>
</evidence>
<sequence>MPINANAVLNRLQDQTIRDRSYLEASFTIHGEPARAANESDEAAAHPIMDKFITGLGSEGIRTLTNFTVTQFETLWSYFSGKHDLYGYKIETAVSPDGRYVAMSTADAGSVHDLTIMNSRHHVQFANLAKSAS</sequence>
<name>A0A3R6XKQ1_APHAT</name>
<evidence type="ECO:0000313" key="2">
    <source>
        <dbReference type="EMBL" id="RHY84852.1"/>
    </source>
</evidence>
<organism evidence="2 5">
    <name type="scientific">Aphanomyces astaci</name>
    <name type="common">Crayfish plague agent</name>
    <dbReference type="NCBI Taxonomy" id="112090"/>
    <lineage>
        <taxon>Eukaryota</taxon>
        <taxon>Sar</taxon>
        <taxon>Stramenopiles</taxon>
        <taxon>Oomycota</taxon>
        <taxon>Saprolegniomycetes</taxon>
        <taxon>Saprolegniales</taxon>
        <taxon>Verrucalvaceae</taxon>
        <taxon>Aphanomyces</taxon>
    </lineage>
</organism>
<dbReference type="EMBL" id="VJMI01021379">
    <property type="protein sequence ID" value="KAF0701867.1"/>
    <property type="molecule type" value="Genomic_DNA"/>
</dbReference>